<dbReference type="RefSeq" id="WP_141443043.1">
    <property type="nucleotide sequence ID" value="NZ_CP038231.1"/>
</dbReference>
<protein>
    <submittedName>
        <fullName evidence="2">Uncharacterized protein</fullName>
    </submittedName>
</protein>
<dbReference type="EMBL" id="CP038231">
    <property type="protein sequence ID" value="QDH13382.1"/>
    <property type="molecule type" value="Genomic_DNA"/>
</dbReference>
<accession>A0A4Y6U7S1</accession>
<dbReference type="AlphaFoldDB" id="A0A4Y6U7S1"/>
<keyword evidence="1" id="KW-0732">Signal</keyword>
<name>A0A4Y6U7S1_9PROT</name>
<dbReference type="KEGG" id="swf:E3E12_03265"/>
<dbReference type="Proteomes" id="UP000318709">
    <property type="component" value="Chromosome"/>
</dbReference>
<feature type="signal peptide" evidence="1">
    <location>
        <begin position="1"/>
        <end position="25"/>
    </location>
</feature>
<evidence type="ECO:0000313" key="2">
    <source>
        <dbReference type="EMBL" id="QDH13382.1"/>
    </source>
</evidence>
<proteinExistence type="predicted"/>
<gene>
    <name evidence="2" type="ORF">E3E12_03265</name>
</gene>
<reference evidence="2 3" key="1">
    <citation type="submission" date="2019-03" db="EMBL/GenBank/DDBJ databases">
        <title>The complete genome sequence of Swingsia_sp. F3b2 LMG30590(T).</title>
        <authorList>
            <person name="Chua K.-O."/>
            <person name="Chan K.-G."/>
            <person name="See-Too W.-S."/>
        </authorList>
    </citation>
    <scope>NUCLEOTIDE SEQUENCE [LARGE SCALE GENOMIC DNA]</scope>
    <source>
        <strain evidence="2 3">F3b2</strain>
    </source>
</reference>
<keyword evidence="3" id="KW-1185">Reference proteome</keyword>
<evidence type="ECO:0000256" key="1">
    <source>
        <dbReference type="SAM" id="SignalP"/>
    </source>
</evidence>
<evidence type="ECO:0000313" key="3">
    <source>
        <dbReference type="Proteomes" id="UP000318709"/>
    </source>
</evidence>
<sequence length="171" mass="18651">MMTWLMTQRTSFALTLVLCGITAGCAVPIDPSSVTQTSSTGQLKGQEKQAANARFASAIKICDDAYMQNHSAVLRNACHNKAFGERAVLNGYAYSDLQPLFTWNSKAGQLEDDGKLTAHQEDKRFAALWKTAQVNRAQRLEDWGVGRSTGYSPTYCTAASATYADIVLNCL</sequence>
<organism evidence="2 3">
    <name type="scientific">Formicincola oecophyllae</name>
    <dbReference type="NCBI Taxonomy" id="2558361"/>
    <lineage>
        <taxon>Bacteria</taxon>
        <taxon>Pseudomonadati</taxon>
        <taxon>Pseudomonadota</taxon>
        <taxon>Alphaproteobacteria</taxon>
        <taxon>Acetobacterales</taxon>
        <taxon>Acetobacteraceae</taxon>
        <taxon>Formicincola</taxon>
    </lineage>
</organism>
<feature type="chain" id="PRO_5021348509" evidence="1">
    <location>
        <begin position="26"/>
        <end position="171"/>
    </location>
</feature>